<dbReference type="AlphaFoldDB" id="A0A066U5P5"/>
<dbReference type="OrthoDB" id="9793039at2"/>
<dbReference type="SUPFAM" id="SSF54593">
    <property type="entry name" value="Glyoxalase/Bleomycin resistance protein/Dihydroxybiphenyl dioxygenase"/>
    <property type="match status" value="2"/>
</dbReference>
<sequence length="281" mass="30471">MTIGPSSTPSPVPAGIPCWIELACREQAVAERFYGALFGWEYTTQRDPATSDGRYAIAALGSVPVGGLYRAAQGAPLGWMPHISVPHTASAAEWVEHLGGRITLGPVAIPDRGTIMHAIDACGAPVVFWEVPPNWEFVTGIPNTFSGADLNTHDGVAADHFYTKLFTYGSHQIGDGETLDYVEWLIEHEPVLYRYVMGSEYSLDTPPHWLVYFDIDPARGVDAVAGEALMHGGTVVIQPYDTPFGRMSILADPEGAVFAVIDHSRVAEGWGRAEVDDPYDD</sequence>
<gene>
    <name evidence="1" type="ORF">DV20_25380</name>
</gene>
<protein>
    <submittedName>
        <fullName evidence="1">Glyoxalase</fullName>
    </submittedName>
</protein>
<dbReference type="Gene3D" id="3.10.180.10">
    <property type="entry name" value="2,3-Dihydroxybiphenyl 1,2-Dioxygenase, domain 1"/>
    <property type="match status" value="2"/>
</dbReference>
<dbReference type="CDD" id="cd07247">
    <property type="entry name" value="SgaA_N_like"/>
    <property type="match status" value="1"/>
</dbReference>
<proteinExistence type="predicted"/>
<comment type="caution">
    <text evidence="1">The sequence shown here is derived from an EMBL/GenBank/DDBJ whole genome shotgun (WGS) entry which is preliminary data.</text>
</comment>
<name>A0A066U5P5_9PSEU</name>
<reference evidence="1 2" key="1">
    <citation type="submission" date="2014-05" db="EMBL/GenBank/DDBJ databases">
        <title>Draft genome sequence of Amycolatopsis rifamycinica DSM 46095.</title>
        <authorList>
            <person name="Lal R."/>
            <person name="Saxena A."/>
            <person name="Kumari R."/>
            <person name="Mukherjee U."/>
            <person name="Singh P."/>
            <person name="Sangwan N."/>
            <person name="Mahato N.K."/>
        </authorList>
    </citation>
    <scope>NUCLEOTIDE SEQUENCE [LARGE SCALE GENOMIC DNA]</scope>
    <source>
        <strain evidence="1 2">DSM 46095</strain>
    </source>
</reference>
<dbReference type="PANTHER" id="PTHR33993:SF14">
    <property type="entry name" value="GB|AAF24581.1"/>
    <property type="match status" value="1"/>
</dbReference>
<dbReference type="InterPro" id="IPR052164">
    <property type="entry name" value="Anthracycline_SecMetBiosynth"/>
</dbReference>
<accession>A0A066U5P5</accession>
<evidence type="ECO:0000313" key="2">
    <source>
        <dbReference type="Proteomes" id="UP000027345"/>
    </source>
</evidence>
<evidence type="ECO:0000313" key="1">
    <source>
        <dbReference type="EMBL" id="KDN19454.1"/>
    </source>
</evidence>
<dbReference type="Proteomes" id="UP000027345">
    <property type="component" value="Unassembled WGS sequence"/>
</dbReference>
<dbReference type="PANTHER" id="PTHR33993">
    <property type="entry name" value="GLYOXALASE-RELATED"/>
    <property type="match status" value="1"/>
</dbReference>
<dbReference type="RefSeq" id="WP_043784283.1">
    <property type="nucleotide sequence ID" value="NZ_JMQI01000053.1"/>
</dbReference>
<dbReference type="EMBL" id="JMQI01000053">
    <property type="protein sequence ID" value="KDN19454.1"/>
    <property type="molecule type" value="Genomic_DNA"/>
</dbReference>
<dbReference type="eggNOG" id="COG3324">
    <property type="taxonomic scope" value="Bacteria"/>
</dbReference>
<organism evidence="1 2">
    <name type="scientific">Amycolatopsis rifamycinica</name>
    <dbReference type="NCBI Taxonomy" id="287986"/>
    <lineage>
        <taxon>Bacteria</taxon>
        <taxon>Bacillati</taxon>
        <taxon>Actinomycetota</taxon>
        <taxon>Actinomycetes</taxon>
        <taxon>Pseudonocardiales</taxon>
        <taxon>Pseudonocardiaceae</taxon>
        <taxon>Amycolatopsis</taxon>
    </lineage>
</organism>
<dbReference type="InterPro" id="IPR029068">
    <property type="entry name" value="Glyas_Bleomycin-R_OHBP_Dase"/>
</dbReference>
<keyword evidence="2" id="KW-1185">Reference proteome</keyword>
<dbReference type="STRING" id="287986.DV20_25380"/>